<organism evidence="1 2">
    <name type="scientific">Roseibium album</name>
    <dbReference type="NCBI Taxonomy" id="311410"/>
    <lineage>
        <taxon>Bacteria</taxon>
        <taxon>Pseudomonadati</taxon>
        <taxon>Pseudomonadota</taxon>
        <taxon>Alphaproteobacteria</taxon>
        <taxon>Hyphomicrobiales</taxon>
        <taxon>Stappiaceae</taxon>
        <taxon>Roseibium</taxon>
    </lineage>
</organism>
<protein>
    <submittedName>
        <fullName evidence="1">Uncharacterized protein</fullName>
    </submittedName>
</protein>
<evidence type="ECO:0000313" key="2">
    <source>
        <dbReference type="Proteomes" id="UP000049983"/>
    </source>
</evidence>
<evidence type="ECO:0000313" key="1">
    <source>
        <dbReference type="EMBL" id="CTQ75523.1"/>
    </source>
</evidence>
<proteinExistence type="predicted"/>
<dbReference type="GeneID" id="97671716"/>
<dbReference type="Proteomes" id="UP000049983">
    <property type="component" value="Unassembled WGS sequence"/>
</dbReference>
<keyword evidence="2" id="KW-1185">Reference proteome</keyword>
<dbReference type="RefSeq" id="WP_055118558.1">
    <property type="nucleotide sequence ID" value="NZ_CXWA01000008.1"/>
</dbReference>
<reference evidence="2" key="1">
    <citation type="submission" date="2015-07" db="EMBL/GenBank/DDBJ databases">
        <authorList>
            <person name="Rodrigo-Torres Lidia"/>
            <person name="Arahal R.David."/>
        </authorList>
    </citation>
    <scope>NUCLEOTIDE SEQUENCE [LARGE SCALE GENOMIC DNA]</scope>
    <source>
        <strain evidence="2">CECT 5096</strain>
    </source>
</reference>
<dbReference type="EMBL" id="CXWC01000012">
    <property type="protein sequence ID" value="CTQ75523.1"/>
    <property type="molecule type" value="Genomic_DNA"/>
</dbReference>
<dbReference type="AlphaFoldDB" id="A0A0M7AUK8"/>
<dbReference type="STRING" id="311410.LA5095_04281"/>
<sequence length="239" mass="27819">MRSDKLLDGMVSVLRKLLKAGILIAAIQAIAIMPASSSPLLEQLQPVESWEPTPIKRGEFRANFHEKYSLALEDLDVFPDAIRRHLGIDDNWHKDEFSGFSKEIRSWIFLVVVTDKTGDYFSKAVLLNLRSGQKSALEFENWKSLYLPKLKQLDQGWTVVVHDYHGWLKWNEKSNVLQNFHCTDIANYACIRHSFKIGWSQQELTRVEIDLERKFLDWKPIWDSGQWLIDPNSADFDTR</sequence>
<gene>
    <name evidence="1" type="ORF">LA5096_04422</name>
</gene>
<accession>A0A0M7AUK8</accession>
<name>A0A0M7AUK8_9HYPH</name>